<protein>
    <submittedName>
        <fullName evidence="6">Glutathione s-transferase</fullName>
    </submittedName>
</protein>
<dbReference type="PANTHER" id="PTHR11566">
    <property type="entry name" value="DYNAMIN"/>
    <property type="match status" value="1"/>
</dbReference>
<feature type="domain" description="Dynamin-type G" evidence="5">
    <location>
        <begin position="38"/>
        <end position="317"/>
    </location>
</feature>
<name>A0AB34FGX3_9HYPO</name>
<evidence type="ECO:0000313" key="7">
    <source>
        <dbReference type="Proteomes" id="UP001163105"/>
    </source>
</evidence>
<dbReference type="InterPro" id="IPR000375">
    <property type="entry name" value="Dynamin_stalk"/>
</dbReference>
<dbReference type="GO" id="GO:0006897">
    <property type="term" value="P:endocytosis"/>
    <property type="evidence" value="ECO:0007669"/>
    <property type="project" value="TreeGrafter"/>
</dbReference>
<dbReference type="InterPro" id="IPR020850">
    <property type="entry name" value="GED_dom"/>
</dbReference>
<dbReference type="InterPro" id="IPR022812">
    <property type="entry name" value="Dynamin"/>
</dbReference>
<keyword evidence="1" id="KW-0547">Nucleotide-binding</keyword>
<dbReference type="GO" id="GO:0016020">
    <property type="term" value="C:membrane"/>
    <property type="evidence" value="ECO:0007669"/>
    <property type="project" value="TreeGrafter"/>
</dbReference>
<dbReference type="PROSITE" id="PS51388">
    <property type="entry name" value="GED"/>
    <property type="match status" value="1"/>
</dbReference>
<dbReference type="GO" id="GO:0005525">
    <property type="term" value="F:GTP binding"/>
    <property type="evidence" value="ECO:0007669"/>
    <property type="project" value="InterPro"/>
</dbReference>
<comment type="caution">
    <text evidence="6">The sequence shown here is derived from an EMBL/GenBank/DDBJ whole genome shotgun (WGS) entry which is preliminary data.</text>
</comment>
<dbReference type="GO" id="GO:0005874">
    <property type="term" value="C:microtubule"/>
    <property type="evidence" value="ECO:0007669"/>
    <property type="project" value="TreeGrafter"/>
</dbReference>
<dbReference type="GO" id="GO:0005739">
    <property type="term" value="C:mitochondrion"/>
    <property type="evidence" value="ECO:0007669"/>
    <property type="project" value="TreeGrafter"/>
</dbReference>
<dbReference type="Proteomes" id="UP001163105">
    <property type="component" value="Unassembled WGS sequence"/>
</dbReference>
<dbReference type="PANTHER" id="PTHR11566:SF149">
    <property type="entry name" value="GTPASE, PUTATIVE (AFU_ORTHOLOGUE AFUA_6G11890)-RELATED"/>
    <property type="match status" value="1"/>
</dbReference>
<keyword evidence="2" id="KW-0342">GTP-binding</keyword>
<evidence type="ECO:0000256" key="2">
    <source>
        <dbReference type="ARBA" id="ARBA00023134"/>
    </source>
</evidence>
<evidence type="ECO:0000313" key="6">
    <source>
        <dbReference type="EMBL" id="KAJ6438243.1"/>
    </source>
</evidence>
<dbReference type="PROSITE" id="PS51718">
    <property type="entry name" value="G_DYNAMIN_2"/>
    <property type="match status" value="1"/>
</dbReference>
<reference evidence="6" key="1">
    <citation type="submission" date="2023-01" db="EMBL/GenBank/DDBJ databases">
        <title>The growth and conidiation of Purpureocillium lavendulum are regulated by nitrogen source and histone H3K14 acetylation.</title>
        <authorList>
            <person name="Tang P."/>
            <person name="Han J."/>
            <person name="Zhang C."/>
            <person name="Tang P."/>
            <person name="Qi F."/>
            <person name="Zhang K."/>
            <person name="Liang L."/>
        </authorList>
    </citation>
    <scope>NUCLEOTIDE SEQUENCE</scope>
    <source>
        <strain evidence="6">YMF1.00683</strain>
    </source>
</reference>
<dbReference type="InterPro" id="IPR030381">
    <property type="entry name" value="G_DYNAMIN_dom"/>
</dbReference>
<dbReference type="Pfam" id="PF01031">
    <property type="entry name" value="Dynamin_M"/>
    <property type="match status" value="1"/>
</dbReference>
<dbReference type="PRINTS" id="PR00195">
    <property type="entry name" value="DYNAMIN"/>
</dbReference>
<feature type="compositionally biased region" description="Polar residues" evidence="3">
    <location>
        <begin position="762"/>
        <end position="776"/>
    </location>
</feature>
<dbReference type="InterPro" id="IPR001401">
    <property type="entry name" value="Dynamin_GTPase"/>
</dbReference>
<dbReference type="InterPro" id="IPR045063">
    <property type="entry name" value="Dynamin_N"/>
</dbReference>
<evidence type="ECO:0000259" key="4">
    <source>
        <dbReference type="PROSITE" id="PS51388"/>
    </source>
</evidence>
<dbReference type="GO" id="GO:0000266">
    <property type="term" value="P:mitochondrial fission"/>
    <property type="evidence" value="ECO:0007669"/>
    <property type="project" value="TreeGrafter"/>
</dbReference>
<dbReference type="AlphaFoldDB" id="A0AB34FGX3"/>
<feature type="region of interest" description="Disordered" evidence="3">
    <location>
        <begin position="739"/>
        <end position="785"/>
    </location>
</feature>
<dbReference type="Pfam" id="PF00350">
    <property type="entry name" value="Dynamin_N"/>
    <property type="match status" value="1"/>
</dbReference>
<dbReference type="SMART" id="SM00053">
    <property type="entry name" value="DYNc"/>
    <property type="match status" value="1"/>
</dbReference>
<evidence type="ECO:0000259" key="5">
    <source>
        <dbReference type="PROSITE" id="PS51718"/>
    </source>
</evidence>
<dbReference type="GO" id="GO:0003924">
    <property type="term" value="F:GTPase activity"/>
    <property type="evidence" value="ECO:0007669"/>
    <property type="project" value="InterPro"/>
</dbReference>
<evidence type="ECO:0000256" key="3">
    <source>
        <dbReference type="SAM" id="MobiDB-lite"/>
    </source>
</evidence>
<feature type="domain" description="GED" evidence="4">
    <location>
        <begin position="619"/>
        <end position="710"/>
    </location>
</feature>
<dbReference type="SUPFAM" id="SSF52540">
    <property type="entry name" value="P-loop containing nucleoside triphosphate hydrolases"/>
    <property type="match status" value="1"/>
</dbReference>
<keyword evidence="7" id="KW-1185">Reference proteome</keyword>
<dbReference type="EMBL" id="JAQHRD010000008">
    <property type="protein sequence ID" value="KAJ6438243.1"/>
    <property type="molecule type" value="Genomic_DNA"/>
</dbReference>
<sequence>MSAPLHASSAVLDELSTTEAKTLHEITDKLSSCGVGKIVNLPQIIVVGEQSVGKSSVLEAISRVRFPVKSGVCTRFATELVLRQARQTRVHVSVRFDDKSKSPTEFQQTGFSEDDLPDIITKAKACMGLPTNGRDFSKDVLRLEIEGPNMYPLTLVDLPGIYHSETQTQSEPGVKMVKTLIESYVKKPNSIVLLVIPASGELANNYSLGLAKEVDPQRERTLGVITKPDQPRPRSSMEQVYMQLAKNQEPTHKLKLGWHVLRNRAEEEESLDDRDAIEEAFFRDSAWSSISPEDRGIVSLRRKLSKVLYQHIRENIHGVIDDIESKLRERQAEIERLGRPRSKPEDMLSFLLTIAGEFQRLARDGIQGRYNDPFFGDLDATENKFRALLRNFNRVFDHILATKGSTLAIVPADGTEQPPARSAEFLTRLLDLYPYEFPDPTPITRTALNKQLEQQAADNQGLEFPGLPNRELVTKLFQSQAAPWKDIAQFHVEQVTLVAKAFVDELFRHVIGPPDANPTTEAILRVCVDRFFAEKEQVLRVKMDELLRPYTRGYAMPLDADFQRTRLQRSNRQIIAAVDKSLAIQPDVVSTESWKSRTKEVVQAVVTNEGSAVGSEFGTEIVIDMMETYYEMSLRTFTDNVVNLAIEGCLVCDIPDILTPTKVYSMSNEELAELAAEPYDAQSRRDHLQAEIAILRNGLEECRKYKPRNVTKMASARPAPVTTMFHVVREPAALSNNLATVSSRVGDGSGQDATEESKPTGFGTSSYPSTAQSQWHNFDPFGQGG</sequence>
<accession>A0AB34FGX3</accession>
<dbReference type="InterPro" id="IPR027417">
    <property type="entry name" value="P-loop_NTPase"/>
</dbReference>
<gene>
    <name evidence="6" type="ORF">O9K51_08834</name>
</gene>
<dbReference type="GO" id="GO:0016559">
    <property type="term" value="P:peroxisome fission"/>
    <property type="evidence" value="ECO:0007669"/>
    <property type="project" value="TreeGrafter"/>
</dbReference>
<dbReference type="CDD" id="cd08771">
    <property type="entry name" value="DLP_1"/>
    <property type="match status" value="1"/>
</dbReference>
<dbReference type="Gene3D" id="3.40.50.300">
    <property type="entry name" value="P-loop containing nucleotide triphosphate hydrolases"/>
    <property type="match status" value="1"/>
</dbReference>
<proteinExistence type="predicted"/>
<dbReference type="GO" id="GO:0048312">
    <property type="term" value="P:intracellular distribution of mitochondria"/>
    <property type="evidence" value="ECO:0007669"/>
    <property type="project" value="TreeGrafter"/>
</dbReference>
<evidence type="ECO:0000256" key="1">
    <source>
        <dbReference type="ARBA" id="ARBA00022741"/>
    </source>
</evidence>
<organism evidence="6 7">
    <name type="scientific">Purpureocillium lavendulum</name>
    <dbReference type="NCBI Taxonomy" id="1247861"/>
    <lineage>
        <taxon>Eukaryota</taxon>
        <taxon>Fungi</taxon>
        <taxon>Dikarya</taxon>
        <taxon>Ascomycota</taxon>
        <taxon>Pezizomycotina</taxon>
        <taxon>Sordariomycetes</taxon>
        <taxon>Hypocreomycetidae</taxon>
        <taxon>Hypocreales</taxon>
        <taxon>Ophiocordycipitaceae</taxon>
        <taxon>Purpureocillium</taxon>
    </lineage>
</organism>
<dbReference type="GO" id="GO:0008017">
    <property type="term" value="F:microtubule binding"/>
    <property type="evidence" value="ECO:0007669"/>
    <property type="project" value="TreeGrafter"/>
</dbReference>